<feature type="compositionally biased region" description="Basic residues" evidence="7">
    <location>
        <begin position="161"/>
        <end position="171"/>
    </location>
</feature>
<dbReference type="InterPro" id="IPR008984">
    <property type="entry name" value="SMAD_FHA_dom_sf"/>
</dbReference>
<dbReference type="GO" id="GO:0002376">
    <property type="term" value="P:immune system process"/>
    <property type="evidence" value="ECO:0007669"/>
    <property type="project" value="TreeGrafter"/>
</dbReference>
<evidence type="ECO:0000256" key="7">
    <source>
        <dbReference type="SAM" id="MobiDB-lite"/>
    </source>
</evidence>
<feature type="compositionally biased region" description="Polar residues" evidence="7">
    <location>
        <begin position="180"/>
        <end position="196"/>
    </location>
</feature>
<organism evidence="9 10">
    <name type="scientific">Channa striata</name>
    <name type="common">Snakehead murrel</name>
    <name type="synonym">Ophicephalus striatus</name>
    <dbReference type="NCBI Taxonomy" id="64152"/>
    <lineage>
        <taxon>Eukaryota</taxon>
        <taxon>Metazoa</taxon>
        <taxon>Chordata</taxon>
        <taxon>Craniata</taxon>
        <taxon>Vertebrata</taxon>
        <taxon>Euteleostomi</taxon>
        <taxon>Actinopterygii</taxon>
        <taxon>Neopterygii</taxon>
        <taxon>Teleostei</taxon>
        <taxon>Neoteleostei</taxon>
        <taxon>Acanthomorphata</taxon>
        <taxon>Anabantaria</taxon>
        <taxon>Anabantiformes</taxon>
        <taxon>Channoidei</taxon>
        <taxon>Channidae</taxon>
        <taxon>Channa</taxon>
    </lineage>
</organism>
<keyword evidence="4" id="KW-0010">Activator</keyword>
<dbReference type="InterPro" id="IPR001346">
    <property type="entry name" value="Interferon_reg_fact_DNA-bd_dom"/>
</dbReference>
<dbReference type="FunFam" id="2.60.200.10:FF:000019">
    <property type="entry name" value="Interferon regulatory factor 9"/>
    <property type="match status" value="1"/>
</dbReference>
<dbReference type="FunFam" id="1.10.10.10:FF:000041">
    <property type="entry name" value="Interferon regulatory factor 4"/>
    <property type="match status" value="1"/>
</dbReference>
<dbReference type="AlphaFoldDB" id="A0AA88TAF4"/>
<sequence>MPQNDTFCYIKRLAAGEETAPVRRKRASCWRDMAAGRMRSTRKLRSWIVEQVSSGKYPGLVWDDDAKTMFRIPWKHAGKQDFRKDEDAAIFKAWAEFKGKLTSEGQDSPASWKTRLRCALNKSPEFKEVNDRAQLDISEPYKVYRLVPFNEQGVIVPEKKGRGKTSKRSKRRSSDSESDGVSQVKQIKTEDITPQLSVGDPPLLHSDFTIHIEEPAQHTTTAAAARHHRGYARTYSVNEFTLDVRIEESAPAEAQDSFSVNVHYLGQEVLKRQIQGTDVRIMYLPSSLVPLTPATLKARFPRIPLPEPPSTLPAGPELQALFTLLPFMEKGVVLTSTAHGVYGKRFCQGRVFWTGPHTTTPGLHKMERNTDPVLLFSKETFKQQLDHYRSNGGEAPQCSITLCFGEELSNSEDPSRKLIIVQITLPWAEQQVQNTQSILESINILQSLASQSPLGEITLNLVTVPSPTPELLACGSV</sequence>
<keyword evidence="10" id="KW-1185">Reference proteome</keyword>
<evidence type="ECO:0000313" key="9">
    <source>
        <dbReference type="EMBL" id="KAK2859832.1"/>
    </source>
</evidence>
<evidence type="ECO:0000313" key="10">
    <source>
        <dbReference type="Proteomes" id="UP001187415"/>
    </source>
</evidence>
<dbReference type="EMBL" id="JAUPFM010000002">
    <property type="protein sequence ID" value="KAK2859832.1"/>
    <property type="molecule type" value="Genomic_DNA"/>
</dbReference>
<protein>
    <recommendedName>
        <fullName evidence="8">IRF tryptophan pentad repeat domain-containing protein</fullName>
    </recommendedName>
</protein>
<accession>A0AA88TAF4</accession>
<dbReference type="GO" id="GO:0005634">
    <property type="term" value="C:nucleus"/>
    <property type="evidence" value="ECO:0007669"/>
    <property type="project" value="UniProtKB-SubCell"/>
</dbReference>
<dbReference type="CDD" id="cd00103">
    <property type="entry name" value="IRF"/>
    <property type="match status" value="1"/>
</dbReference>
<dbReference type="GO" id="GO:0045944">
    <property type="term" value="P:positive regulation of transcription by RNA polymerase II"/>
    <property type="evidence" value="ECO:0007669"/>
    <property type="project" value="UniProtKB-ARBA"/>
</dbReference>
<dbReference type="PROSITE" id="PS00601">
    <property type="entry name" value="IRF_1"/>
    <property type="match status" value="1"/>
</dbReference>
<reference evidence="9" key="1">
    <citation type="submission" date="2023-07" db="EMBL/GenBank/DDBJ databases">
        <title>Chromosome-level Genome Assembly of Striped Snakehead (Channa striata).</title>
        <authorList>
            <person name="Liu H."/>
        </authorList>
    </citation>
    <scope>NUCLEOTIDE SEQUENCE</scope>
    <source>
        <strain evidence="9">Gz</strain>
        <tissue evidence="9">Muscle</tissue>
    </source>
</reference>
<dbReference type="Proteomes" id="UP001187415">
    <property type="component" value="Unassembled WGS sequence"/>
</dbReference>
<evidence type="ECO:0000256" key="4">
    <source>
        <dbReference type="ARBA" id="ARBA00023159"/>
    </source>
</evidence>
<dbReference type="SUPFAM" id="SSF49879">
    <property type="entry name" value="SMAD/FHA domain"/>
    <property type="match status" value="1"/>
</dbReference>
<evidence type="ECO:0000256" key="2">
    <source>
        <dbReference type="ARBA" id="ARBA00023015"/>
    </source>
</evidence>
<dbReference type="Gene3D" id="1.10.10.10">
    <property type="entry name" value="Winged helix-like DNA-binding domain superfamily/Winged helix DNA-binding domain"/>
    <property type="match status" value="1"/>
</dbReference>
<evidence type="ECO:0000256" key="5">
    <source>
        <dbReference type="ARBA" id="ARBA00023163"/>
    </source>
</evidence>
<evidence type="ECO:0000256" key="3">
    <source>
        <dbReference type="ARBA" id="ARBA00023125"/>
    </source>
</evidence>
<comment type="caution">
    <text evidence="9">The sequence shown here is derived from an EMBL/GenBank/DDBJ whole genome shotgun (WGS) entry which is preliminary data.</text>
</comment>
<keyword evidence="6" id="KW-0539">Nucleus</keyword>
<dbReference type="SMART" id="SM00348">
    <property type="entry name" value="IRF"/>
    <property type="match status" value="1"/>
</dbReference>
<dbReference type="Gene3D" id="2.60.200.10">
    <property type="match status" value="1"/>
</dbReference>
<dbReference type="InterPro" id="IPR017855">
    <property type="entry name" value="SMAD-like_dom_sf"/>
</dbReference>
<evidence type="ECO:0000256" key="6">
    <source>
        <dbReference type="ARBA" id="ARBA00023242"/>
    </source>
</evidence>
<dbReference type="InterPro" id="IPR019817">
    <property type="entry name" value="Interferon_reg_fac_CS"/>
</dbReference>
<keyword evidence="2" id="KW-0805">Transcription regulation</keyword>
<evidence type="ECO:0000256" key="1">
    <source>
        <dbReference type="ARBA" id="ARBA00004123"/>
    </source>
</evidence>
<dbReference type="InterPro" id="IPR036388">
    <property type="entry name" value="WH-like_DNA-bd_sf"/>
</dbReference>
<dbReference type="GO" id="GO:0000978">
    <property type="term" value="F:RNA polymerase II cis-regulatory region sequence-specific DNA binding"/>
    <property type="evidence" value="ECO:0007669"/>
    <property type="project" value="TreeGrafter"/>
</dbReference>
<dbReference type="Pfam" id="PF00605">
    <property type="entry name" value="IRF"/>
    <property type="match status" value="1"/>
</dbReference>
<name>A0AA88TAF4_CHASR</name>
<keyword evidence="3" id="KW-0238">DNA-binding</keyword>
<feature type="region of interest" description="Disordered" evidence="7">
    <location>
        <begin position="155"/>
        <end position="198"/>
    </location>
</feature>
<keyword evidence="5" id="KW-0804">Transcription</keyword>
<dbReference type="Pfam" id="PF10401">
    <property type="entry name" value="IRF-3"/>
    <property type="match status" value="1"/>
</dbReference>
<dbReference type="GO" id="GO:0000981">
    <property type="term" value="F:DNA-binding transcription factor activity, RNA polymerase II-specific"/>
    <property type="evidence" value="ECO:0007669"/>
    <property type="project" value="TreeGrafter"/>
</dbReference>
<proteinExistence type="predicted"/>
<dbReference type="SUPFAM" id="SSF46785">
    <property type="entry name" value="Winged helix' DNA-binding domain"/>
    <property type="match status" value="1"/>
</dbReference>
<dbReference type="InterPro" id="IPR036390">
    <property type="entry name" value="WH_DNA-bd_sf"/>
</dbReference>
<dbReference type="PROSITE" id="PS51507">
    <property type="entry name" value="IRF_2"/>
    <property type="match status" value="1"/>
</dbReference>
<dbReference type="InterPro" id="IPR019471">
    <property type="entry name" value="Interferon_reg_factor-3"/>
</dbReference>
<comment type="subcellular location">
    <subcellularLocation>
        <location evidence="1">Nucleus</location>
    </subcellularLocation>
</comment>
<gene>
    <name evidence="9" type="ORF">Q5P01_004452</name>
</gene>
<dbReference type="PANTHER" id="PTHR11949:SF26">
    <property type="entry name" value="INTERFERON REGULATORY FACTOR 9"/>
    <property type="match status" value="1"/>
</dbReference>
<dbReference type="PRINTS" id="PR00267">
    <property type="entry name" value="INTFRNREGFCT"/>
</dbReference>
<feature type="domain" description="IRF tryptophan pentad repeat" evidence="8">
    <location>
        <begin position="41"/>
        <end position="148"/>
    </location>
</feature>
<evidence type="ECO:0000259" key="8">
    <source>
        <dbReference type="PROSITE" id="PS51507"/>
    </source>
</evidence>
<dbReference type="SMART" id="SM01243">
    <property type="entry name" value="IRF-3"/>
    <property type="match status" value="1"/>
</dbReference>
<dbReference type="PANTHER" id="PTHR11949">
    <property type="entry name" value="INTERFERON REGULATORY FACTOR"/>
    <property type="match status" value="1"/>
</dbReference>